<dbReference type="Gene3D" id="2.170.130.10">
    <property type="entry name" value="TonB-dependent receptor, plug domain"/>
    <property type="match status" value="1"/>
</dbReference>
<dbReference type="InterPro" id="IPR012910">
    <property type="entry name" value="Plug_dom"/>
</dbReference>
<evidence type="ECO:0000256" key="3">
    <source>
        <dbReference type="ARBA" id="ARBA00022452"/>
    </source>
</evidence>
<keyword evidence="5 12" id="KW-0732">Signal</keyword>
<evidence type="ECO:0000313" key="15">
    <source>
        <dbReference type="EMBL" id="ROU05060.1"/>
    </source>
</evidence>
<feature type="short sequence motif" description="TonB box" evidence="10">
    <location>
        <begin position="58"/>
        <end position="64"/>
    </location>
</feature>
<dbReference type="Gene3D" id="2.40.170.20">
    <property type="entry name" value="TonB-dependent receptor, beta-barrel domain"/>
    <property type="match status" value="1"/>
</dbReference>
<dbReference type="InterPro" id="IPR036942">
    <property type="entry name" value="Beta-barrel_TonB_sf"/>
</dbReference>
<evidence type="ECO:0000256" key="2">
    <source>
        <dbReference type="ARBA" id="ARBA00022448"/>
    </source>
</evidence>
<organism evidence="15 16">
    <name type="scientific">Lysobacter enzymogenes</name>
    <dbReference type="NCBI Taxonomy" id="69"/>
    <lineage>
        <taxon>Bacteria</taxon>
        <taxon>Pseudomonadati</taxon>
        <taxon>Pseudomonadota</taxon>
        <taxon>Gammaproteobacteria</taxon>
        <taxon>Lysobacterales</taxon>
        <taxon>Lysobacteraceae</taxon>
        <taxon>Lysobacter</taxon>
    </lineage>
</organism>
<protein>
    <submittedName>
        <fullName evidence="15">TonB-dependent receptor</fullName>
    </submittedName>
</protein>
<evidence type="ECO:0000256" key="9">
    <source>
        <dbReference type="PROSITE-ProRule" id="PRU01360"/>
    </source>
</evidence>
<feature type="signal peptide" evidence="12">
    <location>
        <begin position="1"/>
        <end position="32"/>
    </location>
</feature>
<dbReference type="AlphaFoldDB" id="A0A3N2RC58"/>
<dbReference type="InterPro" id="IPR039426">
    <property type="entry name" value="TonB-dep_rcpt-like"/>
</dbReference>
<feature type="domain" description="TonB-dependent receptor-like beta-barrel" evidence="13">
    <location>
        <begin position="455"/>
        <end position="960"/>
    </location>
</feature>
<comment type="caution">
    <text evidence="15">The sequence shown here is derived from an EMBL/GenBank/DDBJ whole genome shotgun (WGS) entry which is preliminary data.</text>
</comment>
<dbReference type="PANTHER" id="PTHR47234:SF1">
    <property type="entry name" value="TONB-DEPENDENT RECEPTOR"/>
    <property type="match status" value="1"/>
</dbReference>
<evidence type="ECO:0000256" key="12">
    <source>
        <dbReference type="SAM" id="SignalP"/>
    </source>
</evidence>
<dbReference type="Proteomes" id="UP000275910">
    <property type="component" value="Unassembled WGS sequence"/>
</dbReference>
<keyword evidence="2 9" id="KW-0813">Transport</keyword>
<keyword evidence="4 9" id="KW-0812">Transmembrane</keyword>
<keyword evidence="7 9" id="KW-0472">Membrane</keyword>
<evidence type="ECO:0000259" key="13">
    <source>
        <dbReference type="Pfam" id="PF00593"/>
    </source>
</evidence>
<keyword evidence="3 9" id="KW-1134">Transmembrane beta strand</keyword>
<dbReference type="InterPro" id="IPR010916">
    <property type="entry name" value="TonB_box_CS"/>
</dbReference>
<dbReference type="InterPro" id="IPR037066">
    <property type="entry name" value="Plug_dom_sf"/>
</dbReference>
<evidence type="ECO:0000256" key="8">
    <source>
        <dbReference type="ARBA" id="ARBA00023237"/>
    </source>
</evidence>
<evidence type="ECO:0000256" key="11">
    <source>
        <dbReference type="RuleBase" id="RU003357"/>
    </source>
</evidence>
<evidence type="ECO:0000313" key="16">
    <source>
        <dbReference type="Proteomes" id="UP000275910"/>
    </source>
</evidence>
<evidence type="ECO:0000259" key="14">
    <source>
        <dbReference type="Pfam" id="PF07715"/>
    </source>
</evidence>
<evidence type="ECO:0000256" key="1">
    <source>
        <dbReference type="ARBA" id="ARBA00004571"/>
    </source>
</evidence>
<evidence type="ECO:0000256" key="4">
    <source>
        <dbReference type="ARBA" id="ARBA00022692"/>
    </source>
</evidence>
<reference evidence="15 16" key="1">
    <citation type="submission" date="2018-10" db="EMBL/GenBank/DDBJ databases">
        <title>The genome of Lysobacter enzymogenes OH11.</title>
        <authorList>
            <person name="Liu F."/>
            <person name="Zhao Y."/>
            <person name="Qian G."/>
            <person name="Chen Y."/>
            <person name="Xu H."/>
        </authorList>
    </citation>
    <scope>NUCLEOTIDE SEQUENCE [LARGE SCALE GENOMIC DNA]</scope>
    <source>
        <strain evidence="15 16">OH11</strain>
    </source>
</reference>
<comment type="similarity">
    <text evidence="9 11">Belongs to the TonB-dependent receptor family.</text>
</comment>
<proteinExistence type="inferred from homology"/>
<dbReference type="InterPro" id="IPR000531">
    <property type="entry name" value="Beta-barrel_TonB"/>
</dbReference>
<dbReference type="PROSITE" id="PS00430">
    <property type="entry name" value="TONB_DEPENDENT_REC_1"/>
    <property type="match status" value="1"/>
</dbReference>
<feature type="chain" id="PRO_5018287205" evidence="12">
    <location>
        <begin position="33"/>
        <end position="1001"/>
    </location>
</feature>
<keyword evidence="15" id="KW-0675">Receptor</keyword>
<evidence type="ECO:0000256" key="6">
    <source>
        <dbReference type="ARBA" id="ARBA00023077"/>
    </source>
</evidence>
<accession>A0A3N2RC58</accession>
<dbReference type="PROSITE" id="PS52016">
    <property type="entry name" value="TONB_DEPENDENT_REC_3"/>
    <property type="match status" value="1"/>
</dbReference>
<keyword evidence="6 10" id="KW-0798">TonB box</keyword>
<comment type="subcellular location">
    <subcellularLocation>
        <location evidence="1 9">Cell outer membrane</location>
        <topology evidence="1 9">Multi-pass membrane protein</topology>
    </subcellularLocation>
</comment>
<name>A0A3N2RC58_LYSEN</name>
<dbReference type="Pfam" id="PF07715">
    <property type="entry name" value="Plug"/>
    <property type="match status" value="1"/>
</dbReference>
<dbReference type="Pfam" id="PF00593">
    <property type="entry name" value="TonB_dep_Rec_b-barrel"/>
    <property type="match status" value="1"/>
</dbReference>
<sequence length="1001" mass="107945">MASRNPVAPRRHRLSCALLAALILPNAGLALAQDVATDKDAKPSAEAPASNNATSLETVTVTGSRIGRDTFTSVSPLQVITREETTLAGFNSAAGALQSNAVTGGSAQINNAYGGFVVNGGGGTNTLGLRGMDPTRTLILLNGRRVSPAGSRGSVGSADLNVLPTSMIDRVEVLKDGASSIYGSDAVAGVVNIITRKNIDGLSVEAQYNVSEAGGGDETRYSISWGKTSDRFSISGSFEAYDRNELKLGDRDWARCQTPYVRTVDDATGAVGAWGSDDFIDPLTGKTKCYQLAGRGSNGVTINTISTGTRTGVGAAGSVGSSFNRWRPNSGVTTGLVGFEGVGGGLNDLNVRDTFDPRQLNNSMISPVQVKTGFVQGAFDLQALGNAEVYFELLGNRRESDQTGFRQLSLDYARGSILLPTQLQSSVAQTAPTNLTNGQPLGVRAFIGAGNDHSEQTVDFWKITGGLRGDFVWTDWHYDFMVSKARSDADYTFEGFRIDKLAQSLDVVAAPGGFACRNAAGGCVAAPFLTSQVIGGKLPQDWRNFVYGRATGSTLYEESTVNFSLDGPLFSLPYGEVRGAFGLEYRRAKINDQPAPDSLTNNIQNFTSAAPTVGKDSVKEIYGELEVPLLSGLKGAEELTMNVSARYTDYDSYGSDHTYKIGGLWTPVSWLTFRASYGTSYRAPALFEQFLGGTTGFLSSATDPCDDLSPNDSPVRRANCATEVPADFRATSGVTSITAGGAEQGLKAETSKNFTTGIVLQPELPKSFGDLSFAVDYYKIEVENGVSRIGGAEILSRCYTDPQFRNGGSFCRLVDPRAPGNGALTVHDSYINLATDRVRGLDFTARYVRDIGPGTLRTTVQATHFLEQSSKLFPEDELEDFNGNIGVPSWSATLDATYEWKNWKVRYGLEWVDSMQSYGYYELDRATSPYKMHTEDYYLSHLSVQHKWDKWSVTGGVRNLFDAEPKKISDSDKYYRVGNAPLYSGYDYLGRSFFLNVQASF</sequence>
<dbReference type="SUPFAM" id="SSF56935">
    <property type="entry name" value="Porins"/>
    <property type="match status" value="1"/>
</dbReference>
<dbReference type="EMBL" id="RCTY01000050">
    <property type="protein sequence ID" value="ROU05060.1"/>
    <property type="molecule type" value="Genomic_DNA"/>
</dbReference>
<keyword evidence="8 9" id="KW-0998">Cell outer membrane</keyword>
<gene>
    <name evidence="15" type="ORF">D9T17_20690</name>
</gene>
<dbReference type="GO" id="GO:0009279">
    <property type="term" value="C:cell outer membrane"/>
    <property type="evidence" value="ECO:0007669"/>
    <property type="project" value="UniProtKB-SubCell"/>
</dbReference>
<evidence type="ECO:0000256" key="5">
    <source>
        <dbReference type="ARBA" id="ARBA00022729"/>
    </source>
</evidence>
<evidence type="ECO:0000256" key="7">
    <source>
        <dbReference type="ARBA" id="ARBA00023136"/>
    </source>
</evidence>
<evidence type="ECO:0000256" key="10">
    <source>
        <dbReference type="PROSITE-ProRule" id="PRU10143"/>
    </source>
</evidence>
<dbReference type="PANTHER" id="PTHR47234">
    <property type="match status" value="1"/>
</dbReference>
<feature type="domain" description="TonB-dependent receptor plug" evidence="14">
    <location>
        <begin position="74"/>
        <end position="190"/>
    </location>
</feature>